<proteinExistence type="predicted"/>
<keyword evidence="2" id="KW-1185">Reference proteome</keyword>
<reference evidence="1" key="2">
    <citation type="submission" date="2024-05" db="EMBL/GenBank/DDBJ databases">
        <title>Identification and characterization of horizontal gene transfer across gut microbiota members of farm animals based on homology search.</title>
        <authorList>
            <person name="Schwarzerova J."/>
            <person name="Nykrynova M."/>
            <person name="Jureckova K."/>
            <person name="Cejkova D."/>
            <person name="Rychlik I."/>
        </authorList>
    </citation>
    <scope>NUCLEOTIDE SEQUENCE</scope>
    <source>
        <strain evidence="1">176_SSukc20</strain>
    </source>
</reference>
<reference evidence="1" key="1">
    <citation type="submission" date="2023-06" db="EMBL/GenBank/DDBJ databases">
        <authorList>
            <person name="Zeman M."/>
            <person name="Kubasova T."/>
            <person name="Jahodarova E."/>
            <person name="Nykrynova M."/>
            <person name="Rychlik I."/>
        </authorList>
    </citation>
    <scope>NUCLEOTIDE SEQUENCE</scope>
    <source>
        <strain evidence="1">176_SSukc20</strain>
    </source>
</reference>
<comment type="caution">
    <text evidence="1">The sequence shown here is derived from an EMBL/GenBank/DDBJ whole genome shotgun (WGS) entry which is preliminary data.</text>
</comment>
<dbReference type="RefSeq" id="WP_143753790.1">
    <property type="nucleotide sequence ID" value="NZ_JAUEIM010000020.1"/>
</dbReference>
<protein>
    <recommendedName>
        <fullName evidence="3">Head-tail adaptor protein</fullName>
    </recommendedName>
</protein>
<sequence length="115" mass="12267">MMLPSFCRSTVTVLRARKVQTRPGAIEHDWADPTVLSITRCAVLPVSTGESSGEARVGVNVTAALYAPPGSDIEIGDRVRTVSGETYQVVGAPQRRESPTGAVSHVRCDLARYVG</sequence>
<evidence type="ECO:0000313" key="2">
    <source>
        <dbReference type="Proteomes" id="UP001168435"/>
    </source>
</evidence>
<dbReference type="Proteomes" id="UP001168435">
    <property type="component" value="Unassembled WGS sequence"/>
</dbReference>
<evidence type="ECO:0008006" key="3">
    <source>
        <dbReference type="Google" id="ProtNLM"/>
    </source>
</evidence>
<organism evidence="1 2">
    <name type="scientific">Collinsella ihumii</name>
    <dbReference type="NCBI Taxonomy" id="1720204"/>
    <lineage>
        <taxon>Bacteria</taxon>
        <taxon>Bacillati</taxon>
        <taxon>Actinomycetota</taxon>
        <taxon>Coriobacteriia</taxon>
        <taxon>Coriobacteriales</taxon>
        <taxon>Coriobacteriaceae</taxon>
        <taxon>Collinsella</taxon>
    </lineage>
</organism>
<gene>
    <name evidence="1" type="ORF">QVN30_07800</name>
</gene>
<name>A0ABT7XFL7_9ACTN</name>
<dbReference type="EMBL" id="JAUEIQ010000007">
    <property type="protein sequence ID" value="MDN0064209.1"/>
    <property type="molecule type" value="Genomic_DNA"/>
</dbReference>
<accession>A0ABT7XFL7</accession>
<evidence type="ECO:0000313" key="1">
    <source>
        <dbReference type="EMBL" id="MDN0064209.1"/>
    </source>
</evidence>